<sequence>MTRALKRPLPDRIPIIGSVGSGKTTLARMLSKIYTIPYYVLDNVVWNQTSSGDLRRSDEERDHYL</sequence>
<accession>A0A1I2VEP4</accession>
<evidence type="ECO:0008006" key="3">
    <source>
        <dbReference type="Google" id="ProtNLM"/>
    </source>
</evidence>
<dbReference type="SUPFAM" id="SSF52540">
    <property type="entry name" value="P-loop containing nucleoside triphosphate hydrolases"/>
    <property type="match status" value="1"/>
</dbReference>
<evidence type="ECO:0000313" key="1">
    <source>
        <dbReference type="EMBL" id="SFG86647.1"/>
    </source>
</evidence>
<dbReference type="STRING" id="269670.SAMN02982927_03028"/>
<dbReference type="Proteomes" id="UP000198752">
    <property type="component" value="Unassembled WGS sequence"/>
</dbReference>
<reference evidence="2" key="1">
    <citation type="submission" date="2016-10" db="EMBL/GenBank/DDBJ databases">
        <authorList>
            <person name="Varghese N."/>
            <person name="Submissions S."/>
        </authorList>
    </citation>
    <scope>NUCLEOTIDE SEQUENCE [LARGE SCALE GENOMIC DNA]</scope>
    <source>
        <strain evidence="2">ATCC 700379</strain>
    </source>
</reference>
<dbReference type="AlphaFoldDB" id="A0A1I2VEP4"/>
<name>A0A1I2VEP4_9BACL</name>
<protein>
    <recommendedName>
        <fullName evidence="3">AAA domain-containing protein</fullName>
    </recommendedName>
</protein>
<dbReference type="EMBL" id="FOOY01000026">
    <property type="protein sequence ID" value="SFG86647.1"/>
    <property type="molecule type" value="Genomic_DNA"/>
</dbReference>
<evidence type="ECO:0000313" key="2">
    <source>
        <dbReference type="Proteomes" id="UP000198752"/>
    </source>
</evidence>
<dbReference type="Gene3D" id="3.40.50.300">
    <property type="entry name" value="P-loop containing nucleotide triphosphate hydrolases"/>
    <property type="match status" value="1"/>
</dbReference>
<gene>
    <name evidence="1" type="ORF">SAMN02982927_03028</name>
</gene>
<dbReference type="InterPro" id="IPR027417">
    <property type="entry name" value="P-loop_NTPase"/>
</dbReference>
<keyword evidence="2" id="KW-1185">Reference proteome</keyword>
<proteinExistence type="predicted"/>
<organism evidence="1 2">
    <name type="scientific">Sporolactobacillus nakayamae</name>
    <dbReference type="NCBI Taxonomy" id="269670"/>
    <lineage>
        <taxon>Bacteria</taxon>
        <taxon>Bacillati</taxon>
        <taxon>Bacillota</taxon>
        <taxon>Bacilli</taxon>
        <taxon>Bacillales</taxon>
        <taxon>Sporolactobacillaceae</taxon>
        <taxon>Sporolactobacillus</taxon>
    </lineage>
</organism>